<feature type="transmembrane region" description="Helical" evidence="1">
    <location>
        <begin position="20"/>
        <end position="46"/>
    </location>
</feature>
<dbReference type="AlphaFoldDB" id="A0A1G8YVE0"/>
<keyword evidence="1" id="KW-0472">Membrane</keyword>
<dbReference type="Proteomes" id="UP000198683">
    <property type="component" value="Unassembled WGS sequence"/>
</dbReference>
<protein>
    <submittedName>
        <fullName evidence="2">Uncharacterized protein</fullName>
    </submittedName>
</protein>
<evidence type="ECO:0000313" key="2">
    <source>
        <dbReference type="EMBL" id="SDK06753.1"/>
    </source>
</evidence>
<organism evidence="2 3">
    <name type="scientific">Nonomuraea maritima</name>
    <dbReference type="NCBI Taxonomy" id="683260"/>
    <lineage>
        <taxon>Bacteria</taxon>
        <taxon>Bacillati</taxon>
        <taxon>Actinomycetota</taxon>
        <taxon>Actinomycetes</taxon>
        <taxon>Streptosporangiales</taxon>
        <taxon>Streptosporangiaceae</taxon>
        <taxon>Nonomuraea</taxon>
    </lineage>
</organism>
<reference evidence="2 3" key="1">
    <citation type="submission" date="2016-10" db="EMBL/GenBank/DDBJ databases">
        <authorList>
            <person name="de Groot N.N."/>
        </authorList>
    </citation>
    <scope>NUCLEOTIDE SEQUENCE [LARGE SCALE GENOMIC DNA]</scope>
    <source>
        <strain evidence="2 3">CGMCC 4.5681</strain>
    </source>
</reference>
<gene>
    <name evidence="2" type="ORF">SAMN05421874_10521</name>
</gene>
<sequence length="64" mass="6851">MSPIQKYAIGAGAAVLLSLIIFGTGFITLLVVLGVVAAPVVGYLMLDPSQRERLKRARRRGLGR</sequence>
<name>A0A1G8YVE0_9ACTN</name>
<dbReference type="RefSeq" id="WP_090762348.1">
    <property type="nucleotide sequence ID" value="NZ_FNFB01000005.1"/>
</dbReference>
<keyword evidence="1" id="KW-0812">Transmembrane</keyword>
<dbReference type="STRING" id="683260.SAMN05421874_10521"/>
<dbReference type="EMBL" id="FNFB01000005">
    <property type="protein sequence ID" value="SDK06753.1"/>
    <property type="molecule type" value="Genomic_DNA"/>
</dbReference>
<evidence type="ECO:0000256" key="1">
    <source>
        <dbReference type="SAM" id="Phobius"/>
    </source>
</evidence>
<evidence type="ECO:0000313" key="3">
    <source>
        <dbReference type="Proteomes" id="UP000198683"/>
    </source>
</evidence>
<keyword evidence="3" id="KW-1185">Reference proteome</keyword>
<keyword evidence="1" id="KW-1133">Transmembrane helix</keyword>
<proteinExistence type="predicted"/>
<accession>A0A1G8YVE0</accession>